<name>A0AAW9IK26_CLOPF</name>
<accession>A0AAW9IK26</accession>
<comment type="subcellular location">
    <subcellularLocation>
        <location evidence="1">Cytoplasm</location>
    </subcellularLocation>
</comment>
<evidence type="ECO:0000313" key="13">
    <source>
        <dbReference type="Proteomes" id="UP001291306"/>
    </source>
</evidence>
<dbReference type="GO" id="GO:0009401">
    <property type="term" value="P:phosphoenolpyruvate-dependent sugar phosphotransferase system"/>
    <property type="evidence" value="ECO:0007669"/>
    <property type="project" value="UniProtKB-KW"/>
</dbReference>
<comment type="function">
    <text evidence="8">The phosphoenolpyruvate-dependent sugar phosphotransferase system (sugar PTS), a major carbohydrate active transport system, catalyzes the phosphorylation of incoming sugar substrates concomitantly with their translocation across the cell membrane. The enzyme II UlaABC PTS system is involved in ascorbate transport.</text>
</comment>
<keyword evidence="2" id="KW-0813">Transport</keyword>
<dbReference type="RefSeq" id="WP_322459042.1">
    <property type="nucleotide sequence ID" value="NZ_WNVC01000715.1"/>
</dbReference>
<evidence type="ECO:0000313" key="12">
    <source>
        <dbReference type="EMBL" id="MDZ5000823.1"/>
    </source>
</evidence>
<evidence type="ECO:0000256" key="6">
    <source>
        <dbReference type="ARBA" id="ARBA00022683"/>
    </source>
</evidence>
<organism evidence="12 13">
    <name type="scientific">Clostridium perfringens</name>
    <dbReference type="NCBI Taxonomy" id="1502"/>
    <lineage>
        <taxon>Bacteria</taxon>
        <taxon>Bacillati</taxon>
        <taxon>Bacillota</taxon>
        <taxon>Clostridia</taxon>
        <taxon>Eubacteriales</taxon>
        <taxon>Clostridiaceae</taxon>
        <taxon>Clostridium</taxon>
    </lineage>
</organism>
<evidence type="ECO:0000256" key="5">
    <source>
        <dbReference type="ARBA" id="ARBA00022679"/>
    </source>
</evidence>
<keyword evidence="7" id="KW-0418">Kinase</keyword>
<gene>
    <name evidence="12" type="ORF">GNF79_17510</name>
</gene>
<dbReference type="EMBL" id="WNVC01000715">
    <property type="protein sequence ID" value="MDZ5000823.1"/>
    <property type="molecule type" value="Genomic_DNA"/>
</dbReference>
<evidence type="ECO:0000256" key="9">
    <source>
        <dbReference type="ARBA" id="ARBA00041175"/>
    </source>
</evidence>
<dbReference type="GO" id="GO:0016301">
    <property type="term" value="F:kinase activity"/>
    <property type="evidence" value="ECO:0007669"/>
    <property type="project" value="UniProtKB-KW"/>
</dbReference>
<evidence type="ECO:0000256" key="3">
    <source>
        <dbReference type="ARBA" id="ARBA00022490"/>
    </source>
</evidence>
<evidence type="ECO:0000256" key="7">
    <source>
        <dbReference type="ARBA" id="ARBA00022777"/>
    </source>
</evidence>
<keyword evidence="5" id="KW-0808">Transferase</keyword>
<proteinExistence type="predicted"/>
<keyword evidence="3" id="KW-0963">Cytoplasm</keyword>
<dbReference type="Gene3D" id="3.40.930.10">
    <property type="entry name" value="Mannitol-specific EII, Chain A"/>
    <property type="match status" value="1"/>
</dbReference>
<dbReference type="InterPro" id="IPR051351">
    <property type="entry name" value="Ascorbate-PTS_EIIA_comp"/>
</dbReference>
<dbReference type="PROSITE" id="PS51094">
    <property type="entry name" value="PTS_EIIA_TYPE_2"/>
    <property type="match status" value="1"/>
</dbReference>
<dbReference type="CDD" id="cd00211">
    <property type="entry name" value="PTS_IIA_fru"/>
    <property type="match status" value="1"/>
</dbReference>
<dbReference type="PANTHER" id="PTHR36203">
    <property type="entry name" value="ASCORBATE-SPECIFIC PTS SYSTEM EIIA COMPONENT"/>
    <property type="match status" value="1"/>
</dbReference>
<evidence type="ECO:0000256" key="4">
    <source>
        <dbReference type="ARBA" id="ARBA00022553"/>
    </source>
</evidence>
<keyword evidence="6" id="KW-0598">Phosphotransferase system</keyword>
<dbReference type="AlphaFoldDB" id="A0AAW9IK26"/>
<dbReference type="PANTHER" id="PTHR36203:SF1">
    <property type="entry name" value="ASCORBATE-SPECIFIC PTS SYSTEM EIIA COMPONENT"/>
    <property type="match status" value="1"/>
</dbReference>
<evidence type="ECO:0000256" key="10">
    <source>
        <dbReference type="ARBA" id="ARBA00042072"/>
    </source>
</evidence>
<dbReference type="InterPro" id="IPR016152">
    <property type="entry name" value="PTrfase/Anion_transptr"/>
</dbReference>
<comment type="caution">
    <text evidence="12">The sequence shown here is derived from an EMBL/GenBank/DDBJ whole genome shotgun (WGS) entry which is preliminary data.</text>
</comment>
<evidence type="ECO:0000256" key="8">
    <source>
        <dbReference type="ARBA" id="ARBA00037387"/>
    </source>
</evidence>
<evidence type="ECO:0000256" key="1">
    <source>
        <dbReference type="ARBA" id="ARBA00004496"/>
    </source>
</evidence>
<feature type="domain" description="PTS EIIA type-2" evidence="11">
    <location>
        <begin position="14"/>
        <end position="155"/>
    </location>
</feature>
<dbReference type="Proteomes" id="UP001291306">
    <property type="component" value="Unassembled WGS sequence"/>
</dbReference>
<protein>
    <recommendedName>
        <fullName evidence="9">Ascorbate-specific PTS system EIIA component</fullName>
    </recommendedName>
    <alternativeName>
        <fullName evidence="10">Ascorbate-specific phosphotransferase enzyme IIA component</fullName>
    </alternativeName>
</protein>
<dbReference type="InterPro" id="IPR002178">
    <property type="entry name" value="PTS_EIIA_type-2_dom"/>
</dbReference>
<dbReference type="GO" id="GO:0005737">
    <property type="term" value="C:cytoplasm"/>
    <property type="evidence" value="ECO:0007669"/>
    <property type="project" value="UniProtKB-SubCell"/>
</dbReference>
<keyword evidence="4" id="KW-0597">Phosphoprotein</keyword>
<reference evidence="12" key="1">
    <citation type="submission" date="2019-11" db="EMBL/GenBank/DDBJ databases">
        <title>Characterization of Clostridium perfringens isolates from swine manure treated agricultural soils.</title>
        <authorList>
            <person name="Wushke S.T."/>
        </authorList>
    </citation>
    <scope>NUCLEOTIDE SEQUENCE</scope>
    <source>
        <strain evidence="12">X26</strain>
    </source>
</reference>
<dbReference type="SUPFAM" id="SSF55804">
    <property type="entry name" value="Phoshotransferase/anion transport protein"/>
    <property type="match status" value="1"/>
</dbReference>
<evidence type="ECO:0000259" key="11">
    <source>
        <dbReference type="PROSITE" id="PS51094"/>
    </source>
</evidence>
<sequence length="162" mass="18528">YIKGVREDFSNLNQFIPLENIQLNLEVSDWKEAIRLSAKPLLINKDISKEYIDAMIENVEKLGAYIVVDDGIAIPHAKPDKYVNNFGVTINTFKNPITLGEHNNVRIFITIASVNNENHIKLITQIMKLIENESFINGLISSKERTEVKELLENVNTLYMNI</sequence>
<evidence type="ECO:0000256" key="2">
    <source>
        <dbReference type="ARBA" id="ARBA00022448"/>
    </source>
</evidence>
<feature type="non-terminal residue" evidence="12">
    <location>
        <position position="1"/>
    </location>
</feature>
<dbReference type="Pfam" id="PF00359">
    <property type="entry name" value="PTS_EIIA_2"/>
    <property type="match status" value="1"/>
</dbReference>